<dbReference type="Proteomes" id="UP000289954">
    <property type="component" value="Unassembled WGS sequence"/>
</dbReference>
<evidence type="ECO:0000313" key="3">
    <source>
        <dbReference type="Proteomes" id="UP000289954"/>
    </source>
</evidence>
<evidence type="ECO:0000313" key="2">
    <source>
        <dbReference type="EMBL" id="GCE76392.1"/>
    </source>
</evidence>
<organism evidence="2 3">
    <name type="scientific">Cellulomonas biazotea</name>
    <dbReference type="NCBI Taxonomy" id="1709"/>
    <lineage>
        <taxon>Bacteria</taxon>
        <taxon>Bacillati</taxon>
        <taxon>Actinomycetota</taxon>
        <taxon>Actinomycetes</taxon>
        <taxon>Micrococcales</taxon>
        <taxon>Cellulomonadaceae</taxon>
        <taxon>Cellulomonas</taxon>
    </lineage>
</organism>
<dbReference type="EMBL" id="BIMR01000094">
    <property type="protein sequence ID" value="GCE76392.1"/>
    <property type="molecule type" value="Genomic_DNA"/>
</dbReference>
<reference evidence="2 3" key="1">
    <citation type="submission" date="2019-01" db="EMBL/GenBank/DDBJ databases">
        <title>Draft genome sequence of Cellulomonas takizawaensis strain TKZ-21.</title>
        <authorList>
            <person name="Yamamura H."/>
            <person name="Hayashi T."/>
            <person name="Hamada M."/>
            <person name="Serisawa Y."/>
            <person name="Matsuyama K."/>
            <person name="Nakagawa Y."/>
            <person name="Otoguro M."/>
            <person name="Yanagida F."/>
            <person name="Hayakawa M."/>
        </authorList>
    </citation>
    <scope>NUCLEOTIDE SEQUENCE [LARGE SCALE GENOMIC DNA]</scope>
    <source>
        <strain evidence="2 3">NBRC12680</strain>
    </source>
</reference>
<comment type="caution">
    <text evidence="2">The sequence shown here is derived from an EMBL/GenBank/DDBJ whole genome shotgun (WGS) entry which is preliminary data.</text>
</comment>
<dbReference type="AlphaFoldDB" id="A0A402DQH3"/>
<evidence type="ECO:0000256" key="1">
    <source>
        <dbReference type="SAM" id="MobiDB-lite"/>
    </source>
</evidence>
<protein>
    <submittedName>
        <fullName evidence="2">Uncharacterized protein</fullName>
    </submittedName>
</protein>
<name>A0A402DQH3_9CELL</name>
<sequence>MTDHDNAAPHGTPARNLTHAFTDPNPFLSEDRTLHVAGRSTPMQRGVNTAPEHRED</sequence>
<proteinExistence type="predicted"/>
<accession>A0A402DQH3</accession>
<dbReference type="RefSeq" id="WP_165446700.1">
    <property type="nucleotide sequence ID" value="NZ_BIMR01000094.1"/>
</dbReference>
<gene>
    <name evidence="2" type="ORF">CBZ_14480</name>
</gene>
<feature type="region of interest" description="Disordered" evidence="1">
    <location>
        <begin position="1"/>
        <end position="56"/>
    </location>
</feature>
<keyword evidence="3" id="KW-1185">Reference proteome</keyword>